<evidence type="ECO:0000313" key="1">
    <source>
        <dbReference type="EMBL" id="GAA4872668.1"/>
    </source>
</evidence>
<proteinExistence type="predicted"/>
<comment type="caution">
    <text evidence="1">The sequence shown here is derived from an EMBL/GenBank/DDBJ whole genome shotgun (WGS) entry which is preliminary data.</text>
</comment>
<keyword evidence="2" id="KW-1185">Reference proteome</keyword>
<dbReference type="EMBL" id="BAABJZ010000003">
    <property type="protein sequence ID" value="GAA4872668.1"/>
    <property type="molecule type" value="Genomic_DNA"/>
</dbReference>
<organism evidence="1 2">
    <name type="scientific">Ferrimonas pelagia</name>
    <dbReference type="NCBI Taxonomy" id="1177826"/>
    <lineage>
        <taxon>Bacteria</taxon>
        <taxon>Pseudomonadati</taxon>
        <taxon>Pseudomonadota</taxon>
        <taxon>Gammaproteobacteria</taxon>
        <taxon>Alteromonadales</taxon>
        <taxon>Ferrimonadaceae</taxon>
        <taxon>Ferrimonas</taxon>
    </lineage>
</organism>
<reference evidence="2" key="1">
    <citation type="journal article" date="2019" name="Int. J. Syst. Evol. Microbiol.">
        <title>The Global Catalogue of Microorganisms (GCM) 10K type strain sequencing project: providing services to taxonomists for standard genome sequencing and annotation.</title>
        <authorList>
            <consortium name="The Broad Institute Genomics Platform"/>
            <consortium name="The Broad Institute Genome Sequencing Center for Infectious Disease"/>
            <person name="Wu L."/>
            <person name="Ma J."/>
        </authorList>
    </citation>
    <scope>NUCLEOTIDE SEQUENCE [LARGE SCALE GENOMIC DNA]</scope>
    <source>
        <strain evidence="2">JCM 18401</strain>
    </source>
</reference>
<gene>
    <name evidence="1" type="ORF">GCM10023333_01830</name>
</gene>
<protein>
    <submittedName>
        <fullName evidence="1">Uncharacterized protein</fullName>
    </submittedName>
</protein>
<accession>A0ABP9EAI6</accession>
<dbReference type="Proteomes" id="UP001499988">
    <property type="component" value="Unassembled WGS sequence"/>
</dbReference>
<name>A0ABP9EAI6_9GAMM</name>
<evidence type="ECO:0000313" key="2">
    <source>
        <dbReference type="Proteomes" id="UP001499988"/>
    </source>
</evidence>
<sequence>MISGRKAAFLFSSLWRIKETQSKGRLDARSASNCAVWASATRLVMTGNNGLKAWAHSPSV</sequence>